<protein>
    <submittedName>
        <fullName evidence="2">Uncharacterized protein DUF3833</fullName>
    </submittedName>
</protein>
<keyword evidence="1" id="KW-0732">Signal</keyword>
<evidence type="ECO:0000313" key="3">
    <source>
        <dbReference type="Proteomes" id="UP000294614"/>
    </source>
</evidence>
<evidence type="ECO:0000256" key="1">
    <source>
        <dbReference type="SAM" id="SignalP"/>
    </source>
</evidence>
<reference evidence="2 3" key="1">
    <citation type="submission" date="2019-03" db="EMBL/GenBank/DDBJ databases">
        <title>Genomic Encyclopedia of Type Strains, Phase IV (KMG-IV): sequencing the most valuable type-strain genomes for metagenomic binning, comparative biology and taxonomic classification.</title>
        <authorList>
            <person name="Goeker M."/>
        </authorList>
    </citation>
    <scope>NUCLEOTIDE SEQUENCE [LARGE SCALE GENOMIC DNA]</scope>
    <source>
        <strain evidence="2 3">DSM 24984</strain>
    </source>
</reference>
<accession>A0A4R1K9Y4</accession>
<feature type="chain" id="PRO_5020765900" evidence="1">
    <location>
        <begin position="20"/>
        <end position="177"/>
    </location>
</feature>
<dbReference type="AlphaFoldDB" id="A0A4R1K9Y4"/>
<gene>
    <name evidence="2" type="ORF">C8D98_2161</name>
</gene>
<evidence type="ECO:0000313" key="2">
    <source>
        <dbReference type="EMBL" id="TCK59989.1"/>
    </source>
</evidence>
<dbReference type="Pfam" id="PF12915">
    <property type="entry name" value="DUF3833"/>
    <property type="match status" value="1"/>
</dbReference>
<dbReference type="EMBL" id="SMGG01000005">
    <property type="protein sequence ID" value="TCK59989.1"/>
    <property type="molecule type" value="Genomic_DNA"/>
</dbReference>
<dbReference type="Proteomes" id="UP000294614">
    <property type="component" value="Unassembled WGS sequence"/>
</dbReference>
<comment type="caution">
    <text evidence="2">The sequence shown here is derived from an EMBL/GenBank/DDBJ whole genome shotgun (WGS) entry which is preliminary data.</text>
</comment>
<name>A0A4R1K9Y4_9BACT</name>
<proteinExistence type="predicted"/>
<dbReference type="RefSeq" id="WP_132874135.1">
    <property type="nucleotide sequence ID" value="NZ_JAJUHT010000016.1"/>
</dbReference>
<organism evidence="2 3">
    <name type="scientific">Seleniivibrio woodruffii</name>
    <dbReference type="NCBI Taxonomy" id="1078050"/>
    <lineage>
        <taxon>Bacteria</taxon>
        <taxon>Pseudomonadati</taxon>
        <taxon>Deferribacterota</taxon>
        <taxon>Deferribacteres</taxon>
        <taxon>Deferribacterales</taxon>
        <taxon>Geovibrionaceae</taxon>
        <taxon>Seleniivibrio</taxon>
    </lineage>
</organism>
<sequence length="177" mass="20151">MNKYLMLILTAFLFSGCFSTIDARRTMQAGVMATPEDAFSGVYKGEGMRVDMFGNTKSTFNATLKAYSENGTIYMQETLEDNTGTQRRFTYRITKSADQTGYACVDIDSVRSCSVSRAGDSIVLKSWLMSRFRDSFDVSMQSVYRILPDGKILKRSSLNRFLFFFSEEEITSYKKEL</sequence>
<keyword evidence="3" id="KW-1185">Reference proteome</keyword>
<dbReference type="PROSITE" id="PS51257">
    <property type="entry name" value="PROKAR_LIPOPROTEIN"/>
    <property type="match status" value="1"/>
</dbReference>
<feature type="signal peptide" evidence="1">
    <location>
        <begin position="1"/>
        <end position="19"/>
    </location>
</feature>
<dbReference type="InterPro" id="IPR024409">
    <property type="entry name" value="DUF3833"/>
</dbReference>